<protein>
    <submittedName>
        <fullName evidence="2">RNA helicase</fullName>
    </submittedName>
</protein>
<dbReference type="WBParaSite" id="RSKR_0000005400.1">
    <property type="protein sequence ID" value="RSKR_0000005400.1"/>
    <property type="gene ID" value="RSKR_0000005400"/>
</dbReference>
<name>A0AC35TFN7_9BILA</name>
<evidence type="ECO:0000313" key="2">
    <source>
        <dbReference type="WBParaSite" id="RSKR_0000005400.1"/>
    </source>
</evidence>
<accession>A0AC35TFN7</accession>
<organism evidence="1 2">
    <name type="scientific">Rhabditophanes sp. KR3021</name>
    <dbReference type="NCBI Taxonomy" id="114890"/>
    <lineage>
        <taxon>Eukaryota</taxon>
        <taxon>Metazoa</taxon>
        <taxon>Ecdysozoa</taxon>
        <taxon>Nematoda</taxon>
        <taxon>Chromadorea</taxon>
        <taxon>Rhabditida</taxon>
        <taxon>Tylenchina</taxon>
        <taxon>Panagrolaimomorpha</taxon>
        <taxon>Strongyloidoidea</taxon>
        <taxon>Alloionematidae</taxon>
        <taxon>Rhabditophanes</taxon>
    </lineage>
</organism>
<sequence length="765" mass="85489">MEHKFITQHRVVDDSERSADVQTNQSFEDLGVVSEMIDKFAKMRILAPSPIQVLAMPMIFMGVDLLVQAKSGTGKTLVFTSSVVQSVDEDRLEPQALIVAPTREICEQIHSTIERICYKKLNIGLCLGGGGTIGGQTKALTKGCQIVVGTLGRIKQLIEENTLKLDKITSFIIDEADKMMEGNFQADLSFVFKNCSPNKQTCVFSATYTDEILEILGRFMIDATFIRLNSENVQLLGIKQYVALKLNNNFADPKNKFVFGVKIAADILKTQQFNQAIVFVNEARKLVTIAEKLHSFVRDYPMKIMSSKLTQKERSKVMKELKEKKIKVLISTDLLSRGVDSEHIDLVINLECPNDVETYLHRIGRAGRFGNFGATFTVLDKPMEIMKFTDMVDTNSLEVKFLTKKMGNNPNLATDKSVYDGGACYDGNMAKALCSSAYDMFLSGRFVFNEEEVVETQYERKEIMAIRNTLTLEGWQRKKFGLEVIGDPGEVILKVPVEKKVFVPAYKPTESQKSYTSYYDAEAKLSGSNSIMPLEPSKYTANTGGVLTPAAEKVIESGGESPVKSSPNKNQKIGNETGLDSSKELGYSDVVCPLEENLQKYDRKTIGKIGCSKAFAEWTTQLSQNISDPSVLEQEPFQMDQALRNPFAIRSIVEKENEKAAYTKIYQQNERVKKLKLCMQAGKITTNWAKDCALTELPDEPADLHQELCDLAFGNGKYKLEGPSITLLHLSQSAFKTNPEDIHSLMIADKKFILSAWLSDDLHSL</sequence>
<proteinExistence type="predicted"/>
<reference evidence="2" key="1">
    <citation type="submission" date="2016-11" db="UniProtKB">
        <authorList>
            <consortium name="WormBaseParasite"/>
        </authorList>
    </citation>
    <scope>IDENTIFICATION</scope>
    <source>
        <strain evidence="2">KR3021</strain>
    </source>
</reference>
<dbReference type="Proteomes" id="UP000095286">
    <property type="component" value="Unplaced"/>
</dbReference>
<evidence type="ECO:0000313" key="1">
    <source>
        <dbReference type="Proteomes" id="UP000095286"/>
    </source>
</evidence>